<reference evidence="1 2" key="2">
    <citation type="submission" date="2018-11" db="EMBL/GenBank/DDBJ databases">
        <authorList>
            <consortium name="Pathogen Informatics"/>
        </authorList>
    </citation>
    <scope>NUCLEOTIDE SEQUENCE [LARGE SCALE GENOMIC DNA]</scope>
</reference>
<evidence type="ECO:0000313" key="2">
    <source>
        <dbReference type="Proteomes" id="UP000282613"/>
    </source>
</evidence>
<dbReference type="Proteomes" id="UP000282613">
    <property type="component" value="Unassembled WGS sequence"/>
</dbReference>
<keyword evidence="2" id="KW-1185">Reference proteome</keyword>
<name>A0A0R3VWU1_TAEAS</name>
<reference evidence="3" key="1">
    <citation type="submission" date="2017-02" db="UniProtKB">
        <authorList>
            <consortium name="WormBaseParasite"/>
        </authorList>
    </citation>
    <scope>IDENTIFICATION</scope>
</reference>
<proteinExistence type="predicted"/>
<organism evidence="3">
    <name type="scientific">Taenia asiatica</name>
    <name type="common">Asian tapeworm</name>
    <dbReference type="NCBI Taxonomy" id="60517"/>
    <lineage>
        <taxon>Eukaryota</taxon>
        <taxon>Metazoa</taxon>
        <taxon>Spiralia</taxon>
        <taxon>Lophotrochozoa</taxon>
        <taxon>Platyhelminthes</taxon>
        <taxon>Cestoda</taxon>
        <taxon>Eucestoda</taxon>
        <taxon>Cyclophyllidea</taxon>
        <taxon>Taeniidae</taxon>
        <taxon>Taenia</taxon>
    </lineage>
</organism>
<sequence>MGPAGAAAAAGLPAPNVAHPTAASAGGYPPGAACSLAHALRCLGVLRMGLLCGLVLVPPRPDPCHLTSTAVLFGDLVVACSIVGTGAGLMWDGVSRGGGCGFLCGAVRCGAGSG</sequence>
<accession>A0A0R3VWU1</accession>
<dbReference type="EMBL" id="UYRS01000692">
    <property type="protein sequence ID" value="VDK23867.1"/>
    <property type="molecule type" value="Genomic_DNA"/>
</dbReference>
<gene>
    <name evidence="1" type="ORF">TASK_LOCUS1886</name>
</gene>
<evidence type="ECO:0000313" key="3">
    <source>
        <dbReference type="WBParaSite" id="TASK_0000188501-mRNA-1"/>
    </source>
</evidence>
<evidence type="ECO:0000313" key="1">
    <source>
        <dbReference type="EMBL" id="VDK23867.1"/>
    </source>
</evidence>
<protein>
    <submittedName>
        <fullName evidence="3">Secreted protein</fullName>
    </submittedName>
</protein>
<dbReference type="WBParaSite" id="TASK_0000188501-mRNA-1">
    <property type="protein sequence ID" value="TASK_0000188501-mRNA-1"/>
    <property type="gene ID" value="TASK_0000188501"/>
</dbReference>
<dbReference type="AlphaFoldDB" id="A0A0R3VWU1"/>